<accession>A0A834IL80</accession>
<keyword evidence="2" id="KW-1185">Reference proteome</keyword>
<name>A0A834IL80_RHYFE</name>
<evidence type="ECO:0000313" key="1">
    <source>
        <dbReference type="EMBL" id="KAF7280533.1"/>
    </source>
</evidence>
<protein>
    <submittedName>
        <fullName evidence="1">Uncharacterized protein</fullName>
    </submittedName>
</protein>
<organism evidence="1 2">
    <name type="scientific">Rhynchophorus ferrugineus</name>
    <name type="common">Red palm weevil</name>
    <name type="synonym">Curculio ferrugineus</name>
    <dbReference type="NCBI Taxonomy" id="354439"/>
    <lineage>
        <taxon>Eukaryota</taxon>
        <taxon>Metazoa</taxon>
        <taxon>Ecdysozoa</taxon>
        <taxon>Arthropoda</taxon>
        <taxon>Hexapoda</taxon>
        <taxon>Insecta</taxon>
        <taxon>Pterygota</taxon>
        <taxon>Neoptera</taxon>
        <taxon>Endopterygota</taxon>
        <taxon>Coleoptera</taxon>
        <taxon>Polyphaga</taxon>
        <taxon>Cucujiformia</taxon>
        <taxon>Curculionidae</taxon>
        <taxon>Dryophthorinae</taxon>
        <taxon>Rhynchophorus</taxon>
    </lineage>
</organism>
<comment type="caution">
    <text evidence="1">The sequence shown here is derived from an EMBL/GenBank/DDBJ whole genome shotgun (WGS) entry which is preliminary data.</text>
</comment>
<dbReference type="AlphaFoldDB" id="A0A834IL80"/>
<reference evidence="1" key="1">
    <citation type="submission" date="2020-08" db="EMBL/GenBank/DDBJ databases">
        <title>Genome sequencing and assembly of the red palm weevil Rhynchophorus ferrugineus.</title>
        <authorList>
            <person name="Dias G.B."/>
            <person name="Bergman C.M."/>
            <person name="Manee M."/>
        </authorList>
    </citation>
    <scope>NUCLEOTIDE SEQUENCE</scope>
    <source>
        <strain evidence="1">AA-2017</strain>
        <tissue evidence="1">Whole larva</tissue>
    </source>
</reference>
<gene>
    <name evidence="1" type="ORF">GWI33_005736</name>
</gene>
<evidence type="ECO:0000313" key="2">
    <source>
        <dbReference type="Proteomes" id="UP000625711"/>
    </source>
</evidence>
<dbReference type="Proteomes" id="UP000625711">
    <property type="component" value="Unassembled WGS sequence"/>
</dbReference>
<sequence length="106" mass="12547">MVAYSRHPNILLTLWPRDKRLPSAFAHQIAVDIPRSKRRIPSFKQRLVFLFPINSYKYWWYLNGDHHAFRVLTAPQQQQSLKVAKSGLISHMLKLRLVSTHFLKQP</sequence>
<dbReference type="EMBL" id="JAACXV010000286">
    <property type="protein sequence ID" value="KAF7280533.1"/>
    <property type="molecule type" value="Genomic_DNA"/>
</dbReference>
<proteinExistence type="predicted"/>